<dbReference type="Gene3D" id="3.30.420.10">
    <property type="entry name" value="Ribonuclease H-like superfamily/Ribonuclease H"/>
    <property type="match status" value="1"/>
</dbReference>
<proteinExistence type="predicted"/>
<dbReference type="InterPro" id="IPR043128">
    <property type="entry name" value="Rev_trsase/Diguanyl_cyclase"/>
</dbReference>
<evidence type="ECO:0000313" key="4">
    <source>
        <dbReference type="Proteomes" id="UP000435112"/>
    </source>
</evidence>
<reference evidence="3 4" key="1">
    <citation type="submission" date="2018-09" db="EMBL/GenBank/DDBJ databases">
        <title>Genomic investigation of the strawberry pathogen Phytophthora fragariae indicates pathogenicity is determined by transcriptional variation in three key races.</title>
        <authorList>
            <person name="Adams T.M."/>
            <person name="Armitage A.D."/>
            <person name="Sobczyk M.K."/>
            <person name="Bates H.J."/>
            <person name="Dunwell J.M."/>
            <person name="Nellist C.F."/>
            <person name="Harrison R.J."/>
        </authorList>
    </citation>
    <scope>NUCLEOTIDE SEQUENCE [LARGE SCALE GENOMIC DNA]</scope>
    <source>
        <strain evidence="3 4">SCRP324</strain>
    </source>
</reference>
<name>A0A6A3JTC7_9STRA</name>
<dbReference type="Pfam" id="PF17919">
    <property type="entry name" value="RT_RNaseH_2"/>
    <property type="match status" value="1"/>
</dbReference>
<accession>A0A6A3JTC7</accession>
<dbReference type="AlphaFoldDB" id="A0A6A3JTC7"/>
<dbReference type="InterPro" id="IPR036397">
    <property type="entry name" value="RNaseH_sf"/>
</dbReference>
<dbReference type="OrthoDB" id="111931at2759"/>
<dbReference type="Proteomes" id="UP000435112">
    <property type="component" value="Unassembled WGS sequence"/>
</dbReference>
<dbReference type="Gene3D" id="1.10.340.70">
    <property type="match status" value="1"/>
</dbReference>
<keyword evidence="1" id="KW-0511">Multifunctional enzyme</keyword>
<evidence type="ECO:0000259" key="2">
    <source>
        <dbReference type="PROSITE" id="PS50994"/>
    </source>
</evidence>
<dbReference type="InterPro" id="IPR041577">
    <property type="entry name" value="RT_RNaseH_2"/>
</dbReference>
<dbReference type="InterPro" id="IPR043502">
    <property type="entry name" value="DNA/RNA_pol_sf"/>
</dbReference>
<dbReference type="GO" id="GO:0015074">
    <property type="term" value="P:DNA integration"/>
    <property type="evidence" value="ECO:0007669"/>
    <property type="project" value="InterPro"/>
</dbReference>
<gene>
    <name evidence="3" type="ORF">PR002_g18837</name>
</gene>
<dbReference type="SUPFAM" id="SSF53098">
    <property type="entry name" value="Ribonuclease H-like"/>
    <property type="match status" value="1"/>
</dbReference>
<comment type="caution">
    <text evidence="3">The sequence shown here is derived from an EMBL/GenBank/DDBJ whole genome shotgun (WGS) entry which is preliminary data.</text>
</comment>
<feature type="domain" description="Integrase catalytic" evidence="2">
    <location>
        <begin position="296"/>
        <end position="401"/>
    </location>
</feature>
<evidence type="ECO:0000313" key="3">
    <source>
        <dbReference type="EMBL" id="KAE8998091.1"/>
    </source>
</evidence>
<dbReference type="InterPro" id="IPR050951">
    <property type="entry name" value="Retrovirus_Pol_polyprotein"/>
</dbReference>
<dbReference type="PANTHER" id="PTHR37984">
    <property type="entry name" value="PROTEIN CBG26694"/>
    <property type="match status" value="1"/>
</dbReference>
<dbReference type="InterPro" id="IPR012337">
    <property type="entry name" value="RNaseH-like_sf"/>
</dbReference>
<organism evidence="3 4">
    <name type="scientific">Phytophthora rubi</name>
    <dbReference type="NCBI Taxonomy" id="129364"/>
    <lineage>
        <taxon>Eukaryota</taxon>
        <taxon>Sar</taxon>
        <taxon>Stramenopiles</taxon>
        <taxon>Oomycota</taxon>
        <taxon>Peronosporomycetes</taxon>
        <taxon>Peronosporales</taxon>
        <taxon>Peronosporaceae</taxon>
        <taxon>Phytophthora</taxon>
    </lineage>
</organism>
<dbReference type="CDD" id="cd09274">
    <property type="entry name" value="RNase_HI_RT_Ty3"/>
    <property type="match status" value="1"/>
</dbReference>
<dbReference type="GO" id="GO:0003824">
    <property type="term" value="F:catalytic activity"/>
    <property type="evidence" value="ECO:0007669"/>
    <property type="project" value="UniProtKB-KW"/>
</dbReference>
<protein>
    <recommendedName>
        <fullName evidence="2">Integrase catalytic domain-containing protein</fullName>
    </recommendedName>
</protein>
<evidence type="ECO:0000256" key="1">
    <source>
        <dbReference type="ARBA" id="ARBA00023268"/>
    </source>
</evidence>
<dbReference type="Gene3D" id="3.30.70.270">
    <property type="match status" value="1"/>
</dbReference>
<dbReference type="SUPFAM" id="SSF56672">
    <property type="entry name" value="DNA/RNA polymerases"/>
    <property type="match status" value="1"/>
</dbReference>
<dbReference type="GO" id="GO:0003676">
    <property type="term" value="F:nucleic acid binding"/>
    <property type="evidence" value="ECO:0007669"/>
    <property type="project" value="InterPro"/>
</dbReference>
<dbReference type="PANTHER" id="PTHR37984:SF5">
    <property type="entry name" value="PROTEIN NYNRIN-LIKE"/>
    <property type="match status" value="1"/>
</dbReference>
<dbReference type="InterPro" id="IPR001584">
    <property type="entry name" value="Integrase_cat-core"/>
</dbReference>
<dbReference type="EMBL" id="QXFU01001649">
    <property type="protein sequence ID" value="KAE8998091.1"/>
    <property type="molecule type" value="Genomic_DNA"/>
</dbReference>
<sequence length="401" mass="45306">MARPLTNLLKKDAVWSWTSEAQQAFEAIKGSLQSAPILALPDEERPFSVVCDASDFAIGCALLQVDAEGRERVVSFQSRQLKVAEKNYPVHDKELLVMKYALAKFRVHLLGQKPFVLYTDHASLRTATSSPHLSQRMARWLSFFAEYNFTVDYKPGKQNVLADALSRRSDYELAHLAYLESPFYELIREAYADDDEFAGLAEALSAPNKAVELTARQRSRLHRYSVVEGLLHYQVEGGDEPRIVVPNDEDLRHRVLYEAHDTPLSGHLGREKTYTPTCETCQRVKPAPSASAPLMSLPVPADCWRSVGMDFIFELPADARGHTGILLFVCRLSKMARLAAVRKSVAAPQAAQLFVDNVFRNHGLPEAFVSDRDPRFVSHFWQHLFRLLGTRLDMSSDRWSD</sequence>
<dbReference type="PROSITE" id="PS50994">
    <property type="entry name" value="INTEGRASE"/>
    <property type="match status" value="1"/>
</dbReference>